<evidence type="ECO:0000256" key="1">
    <source>
        <dbReference type="SAM" id="MobiDB-lite"/>
    </source>
</evidence>
<feature type="compositionally biased region" description="Polar residues" evidence="1">
    <location>
        <begin position="301"/>
        <end position="327"/>
    </location>
</feature>
<dbReference type="Pfam" id="PF18897">
    <property type="entry name" value="Gp3-like"/>
    <property type="match status" value="1"/>
</dbReference>
<dbReference type="Proteomes" id="UP000236745">
    <property type="component" value="Unassembled WGS sequence"/>
</dbReference>
<sequence length="327" mass="36168">MLKGLAITPPILGRIAIGKVVEREGKRLPQKDDQFTITTQIQSKQGWLVHPLDEEFRQAQGGKLRRIPVRLLFNDPALNLRAEYALFDRDTARPICVGDGEQCRRRSRDGMATHTCPSPDSCALAEGGRCKPYGRLNVIIGDDDPLGSFIFRTTGFNSIRTLAARLEYFRAISGDRLAYLPLELRLRGKSTRQSRGAPIYYVDLTLRDGMSLPETLAEALAIEEAWNNAGLDQAELDQAARQGFANGAFEDQEEDSIDIVEEFYPPEPNEPAPAVADQTLSEKLANQSSRQQRRKLAQATELPQQPTNSATTVPSPSQASTAANHSH</sequence>
<evidence type="ECO:0000313" key="2">
    <source>
        <dbReference type="EMBL" id="SEF89377.1"/>
    </source>
</evidence>
<protein>
    <recommendedName>
        <fullName evidence="4">Hydrolase or metal-binding protein</fullName>
    </recommendedName>
</protein>
<name>A0A1H5VS76_9GAMM</name>
<dbReference type="AlphaFoldDB" id="A0A1H5VS76"/>
<accession>A0A1H5VS76</accession>
<keyword evidence="3" id="KW-1185">Reference proteome</keyword>
<organism evidence="2 3">
    <name type="scientific">Marinobacterium lutimaris</name>
    <dbReference type="NCBI Taxonomy" id="568106"/>
    <lineage>
        <taxon>Bacteria</taxon>
        <taxon>Pseudomonadati</taxon>
        <taxon>Pseudomonadota</taxon>
        <taxon>Gammaproteobacteria</taxon>
        <taxon>Oceanospirillales</taxon>
        <taxon>Oceanospirillaceae</taxon>
        <taxon>Marinobacterium</taxon>
    </lineage>
</organism>
<reference evidence="2 3" key="1">
    <citation type="submission" date="2016-10" db="EMBL/GenBank/DDBJ databases">
        <authorList>
            <person name="de Groot N.N."/>
        </authorList>
    </citation>
    <scope>NUCLEOTIDE SEQUENCE [LARGE SCALE GENOMIC DNA]</scope>
    <source>
        <strain evidence="2 3">DSM 22012</strain>
    </source>
</reference>
<dbReference type="RefSeq" id="WP_200826663.1">
    <property type="nucleotide sequence ID" value="NZ_FNVQ01000001.1"/>
</dbReference>
<gene>
    <name evidence="2" type="ORF">SAMN05444390_101805</name>
</gene>
<evidence type="ECO:0008006" key="4">
    <source>
        <dbReference type="Google" id="ProtNLM"/>
    </source>
</evidence>
<proteinExistence type="predicted"/>
<feature type="region of interest" description="Disordered" evidence="1">
    <location>
        <begin position="282"/>
        <end position="327"/>
    </location>
</feature>
<dbReference type="EMBL" id="FNVQ01000001">
    <property type="protein sequence ID" value="SEF89377.1"/>
    <property type="molecule type" value="Genomic_DNA"/>
</dbReference>
<dbReference type="InterPro" id="IPR043991">
    <property type="entry name" value="Gp3-like"/>
</dbReference>
<evidence type="ECO:0000313" key="3">
    <source>
        <dbReference type="Proteomes" id="UP000236745"/>
    </source>
</evidence>